<comment type="caution">
    <text evidence="2">The sequence shown here is derived from an EMBL/GenBank/DDBJ whole genome shotgun (WGS) entry which is preliminary data.</text>
</comment>
<sequence>MNYVKNTNHYNFNNDIDFAVVIIILGLILSYILNNSWIGFISIVACLFVKDDKDV</sequence>
<gene>
    <name evidence="2" type="ORF">GCM10008906_11700</name>
</gene>
<dbReference type="EMBL" id="BAAACG010000006">
    <property type="protein sequence ID" value="GAA0736561.1"/>
    <property type="molecule type" value="Genomic_DNA"/>
</dbReference>
<keyword evidence="1" id="KW-0472">Membrane</keyword>
<proteinExistence type="predicted"/>
<protein>
    <submittedName>
        <fullName evidence="2">Uncharacterized protein</fullName>
    </submittedName>
</protein>
<dbReference type="Proteomes" id="UP001501510">
    <property type="component" value="Unassembled WGS sequence"/>
</dbReference>
<evidence type="ECO:0000256" key="1">
    <source>
        <dbReference type="SAM" id="Phobius"/>
    </source>
</evidence>
<feature type="transmembrane region" description="Helical" evidence="1">
    <location>
        <begin position="20"/>
        <end position="49"/>
    </location>
</feature>
<evidence type="ECO:0000313" key="2">
    <source>
        <dbReference type="EMBL" id="GAA0736561.1"/>
    </source>
</evidence>
<organism evidence="2 3">
    <name type="scientific">Clostridium oceanicum</name>
    <dbReference type="NCBI Taxonomy" id="1543"/>
    <lineage>
        <taxon>Bacteria</taxon>
        <taxon>Bacillati</taxon>
        <taxon>Bacillota</taxon>
        <taxon>Clostridia</taxon>
        <taxon>Eubacteriales</taxon>
        <taxon>Clostridiaceae</taxon>
        <taxon>Clostridium</taxon>
    </lineage>
</organism>
<keyword evidence="1" id="KW-0812">Transmembrane</keyword>
<evidence type="ECO:0000313" key="3">
    <source>
        <dbReference type="Proteomes" id="UP001501510"/>
    </source>
</evidence>
<keyword evidence="1" id="KW-1133">Transmembrane helix</keyword>
<accession>A0ABP3ULQ8</accession>
<name>A0ABP3ULQ8_9CLOT</name>
<dbReference type="RefSeq" id="WP_343759789.1">
    <property type="nucleotide sequence ID" value="NZ_BAAACG010000006.1"/>
</dbReference>
<reference evidence="3" key="1">
    <citation type="journal article" date="2019" name="Int. J. Syst. Evol. Microbiol.">
        <title>The Global Catalogue of Microorganisms (GCM) 10K type strain sequencing project: providing services to taxonomists for standard genome sequencing and annotation.</title>
        <authorList>
            <consortium name="The Broad Institute Genomics Platform"/>
            <consortium name="The Broad Institute Genome Sequencing Center for Infectious Disease"/>
            <person name="Wu L."/>
            <person name="Ma J."/>
        </authorList>
    </citation>
    <scope>NUCLEOTIDE SEQUENCE [LARGE SCALE GENOMIC DNA]</scope>
    <source>
        <strain evidence="3">JCM 1407</strain>
    </source>
</reference>
<keyword evidence="3" id="KW-1185">Reference proteome</keyword>